<evidence type="ECO:0000256" key="2">
    <source>
        <dbReference type="ARBA" id="ARBA00022771"/>
    </source>
</evidence>
<feature type="domain" description="RING-type" evidence="7">
    <location>
        <begin position="308"/>
        <end position="354"/>
    </location>
</feature>
<reference evidence="9 10" key="1">
    <citation type="submission" date="2019-04" db="EMBL/GenBank/DDBJ databases">
        <title>Fungal friends and foes A comparative genomics study of 23 Aspergillus species from section Flavi.</title>
        <authorList>
            <consortium name="DOE Joint Genome Institute"/>
            <person name="Kjaerbolling I."/>
            <person name="Vesth T.C."/>
            <person name="Frisvad J.C."/>
            <person name="Nybo J.L."/>
            <person name="Theobald S."/>
            <person name="Kildgaard S."/>
            <person name="Petersen T.I."/>
            <person name="Kuo A."/>
            <person name="Sato A."/>
            <person name="Lyhne E.K."/>
            <person name="Kogle M.E."/>
            <person name="Wiebenga A."/>
            <person name="Kun R.S."/>
            <person name="Lubbers R.J."/>
            <person name="Makela M.R."/>
            <person name="Barry K."/>
            <person name="Chovatia M."/>
            <person name="Clum A."/>
            <person name="Daum C."/>
            <person name="Haridas S."/>
            <person name="He G."/>
            <person name="LaButti K."/>
            <person name="Lipzen A."/>
            <person name="Mondo S."/>
            <person name="Pangilinan J."/>
            <person name="Riley R."/>
            <person name="Salamov A."/>
            <person name="Simmons B.A."/>
            <person name="Magnuson J.K."/>
            <person name="Henrissat B."/>
            <person name="Mortensen U.H."/>
            <person name="Larsen T.O."/>
            <person name="De vries R.P."/>
            <person name="Grigoriev I.V."/>
            <person name="Machida M."/>
            <person name="Baker S.E."/>
            <person name="Andersen M.R."/>
        </authorList>
    </citation>
    <scope>NUCLEOTIDE SEQUENCE [LARGE SCALE GENOMIC DNA]</scope>
    <source>
        <strain evidence="9 10">CBS 126849</strain>
    </source>
</reference>
<dbReference type="PANTHER" id="PTHR24185:SF8">
    <property type="entry name" value="PNPLA DOMAIN-CONTAINING PROTEIN"/>
    <property type="match status" value="1"/>
</dbReference>
<dbReference type="GO" id="GO:0047499">
    <property type="term" value="F:calcium-independent phospholipase A2 activity"/>
    <property type="evidence" value="ECO:0007669"/>
    <property type="project" value="TreeGrafter"/>
</dbReference>
<dbReference type="PROSITE" id="PS51635">
    <property type="entry name" value="PNPLA"/>
    <property type="match status" value="1"/>
</dbReference>
<evidence type="ECO:0000256" key="5">
    <source>
        <dbReference type="PROSITE-ProRule" id="PRU00175"/>
    </source>
</evidence>
<keyword evidence="3" id="KW-0862">Zinc</keyword>
<proteinExistence type="predicted"/>
<evidence type="ECO:0000313" key="9">
    <source>
        <dbReference type="EMBL" id="KAB8212735.1"/>
    </source>
</evidence>
<dbReference type="InterPro" id="IPR002641">
    <property type="entry name" value="PNPLA_dom"/>
</dbReference>
<dbReference type="PROSITE" id="PS00518">
    <property type="entry name" value="ZF_RING_1"/>
    <property type="match status" value="1"/>
</dbReference>
<dbReference type="EMBL" id="ML733945">
    <property type="protein sequence ID" value="KAB8212735.1"/>
    <property type="molecule type" value="Genomic_DNA"/>
</dbReference>
<dbReference type="GO" id="GO:0046486">
    <property type="term" value="P:glycerolipid metabolic process"/>
    <property type="evidence" value="ECO:0007669"/>
    <property type="project" value="UniProtKB-ARBA"/>
</dbReference>
<protein>
    <submittedName>
        <fullName evidence="9">Uncharacterized protein</fullName>
    </submittedName>
</protein>
<keyword evidence="10" id="KW-1185">Reference proteome</keyword>
<evidence type="ECO:0000313" key="10">
    <source>
        <dbReference type="Proteomes" id="UP000326799"/>
    </source>
</evidence>
<feature type="short sequence motif" description="GXGXXG" evidence="6">
    <location>
        <begin position="377"/>
        <end position="382"/>
    </location>
</feature>
<dbReference type="Gene3D" id="3.30.40.10">
    <property type="entry name" value="Zinc/RING finger domain, C3HC4 (zinc finger)"/>
    <property type="match status" value="1"/>
</dbReference>
<keyword evidence="1" id="KW-0479">Metal-binding</keyword>
<dbReference type="InterPro" id="IPR017907">
    <property type="entry name" value="Znf_RING_CS"/>
</dbReference>
<dbReference type="SUPFAM" id="SSF52151">
    <property type="entry name" value="FabD/lysophospholipase-like"/>
    <property type="match status" value="1"/>
</dbReference>
<dbReference type="InterPro" id="IPR013083">
    <property type="entry name" value="Znf_RING/FYVE/PHD"/>
</dbReference>
<dbReference type="InterPro" id="IPR001841">
    <property type="entry name" value="Znf_RING"/>
</dbReference>
<accession>A0A5N6E6I4</accession>
<evidence type="ECO:0000259" key="8">
    <source>
        <dbReference type="PROSITE" id="PS51635"/>
    </source>
</evidence>
<feature type="short sequence motif" description="GXSXG" evidence="6">
    <location>
        <begin position="411"/>
        <end position="415"/>
    </location>
</feature>
<dbReference type="PROSITE" id="PS50089">
    <property type="entry name" value="ZF_RING_2"/>
    <property type="match status" value="1"/>
</dbReference>
<organism evidence="9 10">
    <name type="scientific">Aspergillus novoparasiticus</name>
    <dbReference type="NCBI Taxonomy" id="986946"/>
    <lineage>
        <taxon>Eukaryota</taxon>
        <taxon>Fungi</taxon>
        <taxon>Dikarya</taxon>
        <taxon>Ascomycota</taxon>
        <taxon>Pezizomycotina</taxon>
        <taxon>Eurotiomycetes</taxon>
        <taxon>Eurotiomycetidae</taxon>
        <taxon>Eurotiales</taxon>
        <taxon>Aspergillaceae</taxon>
        <taxon>Aspergillus</taxon>
        <taxon>Aspergillus subgen. Circumdati</taxon>
    </lineage>
</organism>
<evidence type="ECO:0000256" key="3">
    <source>
        <dbReference type="ARBA" id="ARBA00022833"/>
    </source>
</evidence>
<dbReference type="Pfam" id="PF01734">
    <property type="entry name" value="Patatin"/>
    <property type="match status" value="1"/>
</dbReference>
<dbReference type="GO" id="GO:0019369">
    <property type="term" value="P:arachidonate metabolic process"/>
    <property type="evidence" value="ECO:0007669"/>
    <property type="project" value="TreeGrafter"/>
</dbReference>
<dbReference type="GO" id="GO:0016020">
    <property type="term" value="C:membrane"/>
    <property type="evidence" value="ECO:0007669"/>
    <property type="project" value="TreeGrafter"/>
</dbReference>
<evidence type="ECO:0000256" key="6">
    <source>
        <dbReference type="PROSITE-ProRule" id="PRU01161"/>
    </source>
</evidence>
<keyword evidence="4" id="KW-0443">Lipid metabolism</keyword>
<dbReference type="PANTHER" id="PTHR24185">
    <property type="entry name" value="CALCIUM-INDEPENDENT PHOSPHOLIPASE A2-GAMMA"/>
    <property type="match status" value="1"/>
</dbReference>
<dbReference type="InterPro" id="IPR016035">
    <property type="entry name" value="Acyl_Trfase/lysoPLipase"/>
</dbReference>
<dbReference type="Gene3D" id="3.40.1090.10">
    <property type="entry name" value="Cytosolic phospholipase A2 catalytic domain"/>
    <property type="match status" value="1"/>
</dbReference>
<keyword evidence="2 5" id="KW-0863">Zinc-finger</keyword>
<evidence type="ECO:0000256" key="4">
    <source>
        <dbReference type="ARBA" id="ARBA00023098"/>
    </source>
</evidence>
<comment type="caution">
    <text evidence="6">Lacks conserved residue(s) required for the propagation of feature annotation.</text>
</comment>
<gene>
    <name evidence="9" type="ORF">BDV33DRAFT_210939</name>
</gene>
<feature type="domain" description="PNPLA" evidence="8">
    <location>
        <begin position="373"/>
        <end position="522"/>
    </location>
</feature>
<evidence type="ECO:0000259" key="7">
    <source>
        <dbReference type="PROSITE" id="PS50089"/>
    </source>
</evidence>
<dbReference type="AlphaFoldDB" id="A0A5N6E6I4"/>
<evidence type="ECO:0000256" key="1">
    <source>
        <dbReference type="ARBA" id="ARBA00022723"/>
    </source>
</evidence>
<name>A0A5N6E6I4_9EURO</name>
<dbReference type="GO" id="GO:0008270">
    <property type="term" value="F:zinc ion binding"/>
    <property type="evidence" value="ECO:0007669"/>
    <property type="project" value="UniProtKB-KW"/>
</dbReference>
<dbReference type="Proteomes" id="UP000326799">
    <property type="component" value="Unassembled WGS sequence"/>
</dbReference>
<sequence length="522" mass="58003">MRRVINGMDCPANQHPSIAFFVGHTAKAQALRSLYPHNNTGRHRKQGWAQLHLSGAATSHPVIVIESSLSRTSPPGPSQQEPLRRYPIPRTRGISYEDLRSLLYRDVLLPCVPVGPRLCPISRDLSRFSRFELLRRRLELELDEVRTLRANANLLFSALHLEWISRGQLRHVAQGPASPFNCVQACRPQHLDADEVAQYLRIFLQLAEIADPSIATFIAPAFLMDAYPPGMHRFDPVVTFRTFYAEPCKAACAASPSASVRRLHRAVEREFVSLFSTLAVAGRSAQIRREVFRNGQSTWSTLHSNRVCQFCLQWAPEHVLPCKHALCDVCACILGQRAAGAEYHVELTECPACQASFSLTVRLLPPTKRPTILVLDGGGTRGVVTLGFLKALEDQIGRTRGLREAFDLTLGTSVGAIIASDVMVCGASVADTHPKFDTLARQIFSRRPLWQTILGQSWGWVTAWMADSRYDSAVLDRTVQDGFGRDRRLFDTTKPLVSGRRRVALSVLQLSSGGPSSDVVRL</sequence>